<dbReference type="STRING" id="133383.A0A1R0GMK4"/>
<feature type="compositionally biased region" description="Basic and acidic residues" evidence="1">
    <location>
        <begin position="239"/>
        <end position="256"/>
    </location>
</feature>
<feature type="region of interest" description="Disordered" evidence="1">
    <location>
        <begin position="234"/>
        <end position="258"/>
    </location>
</feature>
<organism evidence="2 3">
    <name type="scientific">Smittium mucronatum</name>
    <dbReference type="NCBI Taxonomy" id="133383"/>
    <lineage>
        <taxon>Eukaryota</taxon>
        <taxon>Fungi</taxon>
        <taxon>Fungi incertae sedis</taxon>
        <taxon>Zoopagomycota</taxon>
        <taxon>Kickxellomycotina</taxon>
        <taxon>Harpellomycetes</taxon>
        <taxon>Harpellales</taxon>
        <taxon>Legeriomycetaceae</taxon>
        <taxon>Smittium</taxon>
    </lineage>
</organism>
<comment type="caution">
    <text evidence="2">The sequence shown here is derived from an EMBL/GenBank/DDBJ whole genome shotgun (WGS) entry which is preliminary data.</text>
</comment>
<dbReference type="Proteomes" id="UP000187455">
    <property type="component" value="Unassembled WGS sequence"/>
</dbReference>
<dbReference type="EMBL" id="LSSL01007208">
    <property type="protein sequence ID" value="OLY78112.1"/>
    <property type="molecule type" value="Genomic_DNA"/>
</dbReference>
<reference evidence="2 3" key="1">
    <citation type="journal article" date="2016" name="Mol. Biol. Evol.">
        <title>Genome-Wide Survey of Gut Fungi (Harpellales) Reveals the First Horizontally Transferred Ubiquitin Gene from a Mosquito Host.</title>
        <authorList>
            <person name="Wang Y."/>
            <person name="White M.M."/>
            <person name="Kvist S."/>
            <person name="Moncalvo J.M."/>
        </authorList>
    </citation>
    <scope>NUCLEOTIDE SEQUENCE [LARGE SCALE GENOMIC DNA]</scope>
    <source>
        <strain evidence="2 3">ALG-7-W6</strain>
    </source>
</reference>
<protein>
    <submittedName>
        <fullName evidence="2">Uncharacterized protein</fullName>
    </submittedName>
</protein>
<evidence type="ECO:0000256" key="1">
    <source>
        <dbReference type="SAM" id="MobiDB-lite"/>
    </source>
</evidence>
<dbReference type="OrthoDB" id="5594015at2759"/>
<keyword evidence="3" id="KW-1185">Reference proteome</keyword>
<name>A0A1R0GMK4_9FUNG</name>
<gene>
    <name evidence="2" type="ORF">AYI68_g7846</name>
</gene>
<evidence type="ECO:0000313" key="2">
    <source>
        <dbReference type="EMBL" id="OLY78112.1"/>
    </source>
</evidence>
<evidence type="ECO:0000313" key="3">
    <source>
        <dbReference type="Proteomes" id="UP000187455"/>
    </source>
</evidence>
<sequence length="276" mass="31865">MKSNGKPFEIVLNPLNAFDVQQTRDNQILFECLRERKNILSGKYTKLVDGWIRTIMRFYDFNVDVEGKILNTAVSIKATIDKNVEKYLKFAGDQQNLENFDSDEDSDFEQVDIDETLQSIEGDFLDFGLVKNLDPDDYFKNTLLEDEERDTSKKKPIVGQELPKFDEFYSPSHKKHILTKDYGTEIDYGGIDMAERPKPLKWSDIEKQNESFAADFNINITSKKPDTKILEASQNSGLKVEEAKKKKSKTKVETGKPKATQYSRLSNIMKKGKRKY</sequence>
<dbReference type="AlphaFoldDB" id="A0A1R0GMK4"/>
<accession>A0A1R0GMK4</accession>
<proteinExistence type="predicted"/>